<dbReference type="NCBIfam" id="NF038153">
    <property type="entry name" value="lant_leader_L1a"/>
    <property type="match status" value="1"/>
</dbReference>
<evidence type="ECO:0000313" key="2">
    <source>
        <dbReference type="Proteomes" id="UP001059844"/>
    </source>
</evidence>
<gene>
    <name evidence="1" type="ORF">NOX80_03105</name>
</gene>
<proteinExistence type="predicted"/>
<accession>A0ABY5ITN3</accession>
<sequence>MKSQNANSKLAFAKNSVAELNPAEMMTVNGGSTIVGGETCSGCVCLPILTVVRDLAVLA</sequence>
<evidence type="ECO:0000313" key="1">
    <source>
        <dbReference type="EMBL" id="UUC46201.1"/>
    </source>
</evidence>
<name>A0ABY5ITN3_9FLAO</name>
<protein>
    <submittedName>
        <fullName evidence="1">Class I lanthipeptide</fullName>
    </submittedName>
</protein>
<reference evidence="1" key="1">
    <citation type="submission" date="2022-07" db="EMBL/GenBank/DDBJ databases">
        <title>Isolation, identification, and degradation of a PFOSA degrading strain from sewage treatment plant.</title>
        <authorList>
            <person name="Zhang L."/>
            <person name="Huo Y."/>
        </authorList>
    </citation>
    <scope>NUCLEOTIDE SEQUENCE</scope>
    <source>
        <strain evidence="1">C1</strain>
    </source>
</reference>
<dbReference type="InterPro" id="IPR058238">
    <property type="entry name" value="Lant_leader_dom"/>
</dbReference>
<dbReference type="Proteomes" id="UP001059844">
    <property type="component" value="Chromosome"/>
</dbReference>
<keyword evidence="2" id="KW-1185">Reference proteome</keyword>
<dbReference type="EMBL" id="CP101751">
    <property type="protein sequence ID" value="UUC46201.1"/>
    <property type="molecule type" value="Genomic_DNA"/>
</dbReference>
<dbReference type="RefSeq" id="WP_256551870.1">
    <property type="nucleotide sequence ID" value="NZ_CP101751.1"/>
</dbReference>
<organism evidence="1 2">
    <name type="scientific">Flavobacterium cerinum</name>
    <dbReference type="NCBI Taxonomy" id="2502784"/>
    <lineage>
        <taxon>Bacteria</taxon>
        <taxon>Pseudomonadati</taxon>
        <taxon>Bacteroidota</taxon>
        <taxon>Flavobacteriia</taxon>
        <taxon>Flavobacteriales</taxon>
        <taxon>Flavobacteriaceae</taxon>
        <taxon>Flavobacterium</taxon>
    </lineage>
</organism>